<gene>
    <name evidence="5" type="ORF">QLH52_21615</name>
</gene>
<dbReference type="NCBIfam" id="TIGR00254">
    <property type="entry name" value="GGDEF"/>
    <property type="match status" value="1"/>
</dbReference>
<evidence type="ECO:0000256" key="3">
    <source>
        <dbReference type="SAM" id="Phobius"/>
    </source>
</evidence>
<dbReference type="EMBL" id="JAXARY010000027">
    <property type="protein sequence ID" value="MDX8129905.1"/>
    <property type="molecule type" value="Genomic_DNA"/>
</dbReference>
<feature type="transmembrane region" description="Helical" evidence="3">
    <location>
        <begin position="339"/>
        <end position="363"/>
    </location>
</feature>
<dbReference type="SUPFAM" id="SSF103190">
    <property type="entry name" value="Sensory domain-like"/>
    <property type="match status" value="2"/>
</dbReference>
<keyword evidence="6" id="KW-1185">Reference proteome</keyword>
<dbReference type="Pfam" id="PF00990">
    <property type="entry name" value="GGDEF"/>
    <property type="match status" value="1"/>
</dbReference>
<dbReference type="InterPro" id="IPR043128">
    <property type="entry name" value="Rev_trsase/Diguanyl_cyclase"/>
</dbReference>
<keyword evidence="3" id="KW-0472">Membrane</keyword>
<dbReference type="GO" id="GO:0052621">
    <property type="term" value="F:diguanylate cyclase activity"/>
    <property type="evidence" value="ECO:0007669"/>
    <property type="project" value="UniProtKB-EC"/>
</dbReference>
<dbReference type="InterPro" id="IPR029151">
    <property type="entry name" value="Sensor-like_sf"/>
</dbReference>
<dbReference type="RefSeq" id="WP_319962916.1">
    <property type="nucleotide sequence ID" value="NZ_JAXARY010000027.1"/>
</dbReference>
<dbReference type="CDD" id="cd01949">
    <property type="entry name" value="GGDEF"/>
    <property type="match status" value="1"/>
</dbReference>
<dbReference type="Proteomes" id="UP001284537">
    <property type="component" value="Unassembled WGS sequence"/>
</dbReference>
<evidence type="ECO:0000313" key="5">
    <source>
        <dbReference type="EMBL" id="MDX8129905.1"/>
    </source>
</evidence>
<dbReference type="PANTHER" id="PTHR45138">
    <property type="entry name" value="REGULATORY COMPONENTS OF SENSORY TRANSDUCTION SYSTEM"/>
    <property type="match status" value="1"/>
</dbReference>
<dbReference type="InterPro" id="IPR048760">
    <property type="entry name" value="VP0354-like_sensor_dom"/>
</dbReference>
<organism evidence="5 6">
    <name type="scientific">Methylomonas defluvii</name>
    <dbReference type="NCBI Taxonomy" id="3045149"/>
    <lineage>
        <taxon>Bacteria</taxon>
        <taxon>Pseudomonadati</taxon>
        <taxon>Pseudomonadota</taxon>
        <taxon>Gammaproteobacteria</taxon>
        <taxon>Methylococcales</taxon>
        <taxon>Methylococcaceae</taxon>
        <taxon>Methylomonas</taxon>
    </lineage>
</organism>
<accession>A0ABU4UK86</accession>
<dbReference type="PANTHER" id="PTHR45138:SF9">
    <property type="entry name" value="DIGUANYLATE CYCLASE DGCM-RELATED"/>
    <property type="match status" value="1"/>
</dbReference>
<feature type="domain" description="GGDEF" evidence="4">
    <location>
        <begin position="413"/>
        <end position="547"/>
    </location>
</feature>
<keyword evidence="3" id="KW-1133">Transmembrane helix</keyword>
<dbReference type="Gene3D" id="3.30.450.20">
    <property type="entry name" value="PAS domain"/>
    <property type="match status" value="2"/>
</dbReference>
<evidence type="ECO:0000313" key="6">
    <source>
        <dbReference type="Proteomes" id="UP001284537"/>
    </source>
</evidence>
<sequence>MYIPRTKFLILSISLFLGLASLLSALVYSAYRFTEDRRLDVIRARESGYLAVSEQIIKRAMFEPIADLNVVTQLPVVRHYLNNPNPENLAAMTRAFLAISKAYRRYYKIRFIANDGIEIVRVSRQQNLSYVTPESELQNKADRYFFKAAMALDEKGLYVSPLDLNMENGKLEVPYKPMVRFARHVYDDNGNSKGIIIYNYDAQEMLDELKVVGSSELAEALHVVMLMNEDGYWLSNGHAPEKEWGFARDKSAEVFGNQFPSVWPHVSQEEGGTIFNEEGMFLFKTVRPLDSASLGNWGLAPQSADDGIAITSAQAYRWKLVLWLPPLSLSKTSLSAQAFTWPLVILFYVLLALTSAGFAYLLLQRKLRRQLQAEHMLEMERQAHTDVLTGLINRRRFLELAKREIARHLRRPEPLSLMMLDIDHFKRINDTYGHATGDEVLKLFAATCSSVLREIDLFARLGGEEFVALLPNTTVNQAELIANRICKAVALAPVLSENQEQINVTVSIGISRLTDEFPGLDVILQAADQALYEAKQTGRNKVVCANCSVGLGTCDKNKTSLNPI</sequence>
<comment type="catalytic activity">
    <reaction evidence="2">
        <text>2 GTP = 3',3'-c-di-GMP + 2 diphosphate</text>
        <dbReference type="Rhea" id="RHEA:24898"/>
        <dbReference type="ChEBI" id="CHEBI:33019"/>
        <dbReference type="ChEBI" id="CHEBI:37565"/>
        <dbReference type="ChEBI" id="CHEBI:58805"/>
        <dbReference type="EC" id="2.7.7.65"/>
    </reaction>
</comment>
<dbReference type="SMART" id="SM00267">
    <property type="entry name" value="GGDEF"/>
    <property type="match status" value="1"/>
</dbReference>
<dbReference type="PROSITE" id="PS50887">
    <property type="entry name" value="GGDEF"/>
    <property type="match status" value="1"/>
</dbReference>
<keyword evidence="5" id="KW-0808">Transferase</keyword>
<dbReference type="EC" id="2.7.7.65" evidence="1"/>
<dbReference type="Pfam" id="PF21623">
    <property type="entry name" value="HK_sensor_dom_bact"/>
    <property type="match status" value="1"/>
</dbReference>
<evidence type="ECO:0000256" key="1">
    <source>
        <dbReference type="ARBA" id="ARBA00012528"/>
    </source>
</evidence>
<dbReference type="Gene3D" id="3.30.70.270">
    <property type="match status" value="1"/>
</dbReference>
<reference evidence="5 6" key="1">
    <citation type="submission" date="2023-11" db="EMBL/GenBank/DDBJ databases">
        <authorList>
            <person name="Ouyang M.-Y."/>
        </authorList>
    </citation>
    <scope>NUCLEOTIDE SEQUENCE [LARGE SCALE GENOMIC DNA]</scope>
    <source>
        <strain evidence="5 6">OY6</strain>
    </source>
</reference>
<name>A0ABU4UK86_9GAMM</name>
<keyword evidence="5" id="KW-0548">Nucleotidyltransferase</keyword>
<evidence type="ECO:0000256" key="2">
    <source>
        <dbReference type="ARBA" id="ARBA00034247"/>
    </source>
</evidence>
<dbReference type="InterPro" id="IPR000160">
    <property type="entry name" value="GGDEF_dom"/>
</dbReference>
<dbReference type="InterPro" id="IPR029787">
    <property type="entry name" value="Nucleotide_cyclase"/>
</dbReference>
<proteinExistence type="predicted"/>
<protein>
    <recommendedName>
        <fullName evidence="1">diguanylate cyclase</fullName>
        <ecNumber evidence="1">2.7.7.65</ecNumber>
    </recommendedName>
</protein>
<dbReference type="InterPro" id="IPR050469">
    <property type="entry name" value="Diguanylate_Cyclase"/>
</dbReference>
<comment type="caution">
    <text evidence="5">The sequence shown here is derived from an EMBL/GenBank/DDBJ whole genome shotgun (WGS) entry which is preliminary data.</text>
</comment>
<keyword evidence="3" id="KW-0812">Transmembrane</keyword>
<dbReference type="SUPFAM" id="SSF55073">
    <property type="entry name" value="Nucleotide cyclase"/>
    <property type="match status" value="1"/>
</dbReference>
<evidence type="ECO:0000259" key="4">
    <source>
        <dbReference type="PROSITE" id="PS50887"/>
    </source>
</evidence>